<feature type="compositionally biased region" description="Low complexity" evidence="8">
    <location>
        <begin position="1"/>
        <end position="10"/>
    </location>
</feature>
<dbReference type="InterPro" id="IPR015943">
    <property type="entry name" value="WD40/YVTN_repeat-like_dom_sf"/>
</dbReference>
<evidence type="ECO:0000256" key="1">
    <source>
        <dbReference type="ARBA" id="ARBA00022574"/>
    </source>
</evidence>
<dbReference type="InterPro" id="IPR000571">
    <property type="entry name" value="Znf_CCCH"/>
</dbReference>
<sequence>MSNFGGNQNNFGGGNNNYNGGGGGGRGRSGGGRGRGGGNYQGGGRGGRSGGRGGRGGPGGQGPNTLFNPCKAYTTTGNCQHGNNCKFAHIVTLHKVMEASSPIQNNNNNNYNNNRNNNYNNNYDNNRKAAVSAVSIWEMNGTIQIFTGSQDGFWRMWNTSQGFSKQAETNMKGKVECLQVFQNSFLYCGFEAVSTLLPDVPVGMVNAWNLQNPGPQPMELQVDPQHLPYSHSQSVTAIAVGGGESSTPPAGGPPSPAAASSGPSVVVTGSKDGSIRLWTMQGGTTFSLVRTLPGHTRQITGLLLIPGGSLLWSSSTDGSIRIWDLNQSVPEKACQYCITRDTPGAVPNSTTGGANPQNANNNTQGSGVGHSAAVTALVPFTSPAGTFVLSSSLDGTIKAWDSNTGQCVANETHTEGVVTIALAQAAPAQQGQPAPNDPNGGAPQVLLIGLESGNIACRSLVQTQNTPAFALLFILSGKYTAAHSGAVKAIAPGPSATFYTGGNDGNLMVWQFTGPLQI</sequence>
<dbReference type="PANTHER" id="PTHR18763">
    <property type="entry name" value="WD-REPEAT PROTEIN 18"/>
    <property type="match status" value="1"/>
</dbReference>
<dbReference type="EMBL" id="HBHT01019400">
    <property type="protein sequence ID" value="CAD9967945.1"/>
    <property type="molecule type" value="Transcribed_RNA"/>
</dbReference>
<proteinExistence type="predicted"/>
<evidence type="ECO:0000256" key="7">
    <source>
        <dbReference type="PROSITE-ProRule" id="PRU00723"/>
    </source>
</evidence>
<dbReference type="Pfam" id="PF00400">
    <property type="entry name" value="WD40"/>
    <property type="match status" value="4"/>
</dbReference>
<feature type="region of interest" description="Disordered" evidence="8">
    <location>
        <begin position="1"/>
        <end position="63"/>
    </location>
</feature>
<dbReference type="SMART" id="SM00356">
    <property type="entry name" value="ZnF_C3H1"/>
    <property type="match status" value="1"/>
</dbReference>
<name>A0A6U3AW41_9STRA</name>
<keyword evidence="3" id="KW-0677">Repeat</keyword>
<gene>
    <name evidence="10" type="ORF">APAL1065_LOCUS13010</name>
    <name evidence="11" type="ORF">APAL1065_LOCUS13011</name>
</gene>
<evidence type="ECO:0000256" key="8">
    <source>
        <dbReference type="SAM" id="MobiDB-lite"/>
    </source>
</evidence>
<dbReference type="InterPro" id="IPR036855">
    <property type="entry name" value="Znf_CCCH_sf"/>
</dbReference>
<dbReference type="PANTHER" id="PTHR18763:SF0">
    <property type="entry name" value="WD REPEAT-CONTAINING PROTEIN 18"/>
    <property type="match status" value="1"/>
</dbReference>
<dbReference type="GO" id="GO:0006364">
    <property type="term" value="P:rRNA processing"/>
    <property type="evidence" value="ECO:0007669"/>
    <property type="project" value="TreeGrafter"/>
</dbReference>
<dbReference type="PROSITE" id="PS50103">
    <property type="entry name" value="ZF_C3H1"/>
    <property type="match status" value="1"/>
</dbReference>
<dbReference type="InterPro" id="IPR019775">
    <property type="entry name" value="WD40_repeat_CS"/>
</dbReference>
<dbReference type="Gene3D" id="4.10.1000.10">
    <property type="entry name" value="Zinc finger, CCCH-type"/>
    <property type="match status" value="1"/>
</dbReference>
<dbReference type="GO" id="GO:0008270">
    <property type="term" value="F:zinc ion binding"/>
    <property type="evidence" value="ECO:0007669"/>
    <property type="project" value="UniProtKB-KW"/>
</dbReference>
<dbReference type="InterPro" id="IPR045227">
    <property type="entry name" value="WDR18/Ipi3/RID3"/>
</dbReference>
<dbReference type="GO" id="GO:0005656">
    <property type="term" value="C:nuclear pre-replicative complex"/>
    <property type="evidence" value="ECO:0007669"/>
    <property type="project" value="TreeGrafter"/>
</dbReference>
<feature type="repeat" description="WD" evidence="6">
    <location>
        <begin position="367"/>
        <end position="410"/>
    </location>
</feature>
<dbReference type="SMART" id="SM00320">
    <property type="entry name" value="WD40"/>
    <property type="match status" value="5"/>
</dbReference>
<evidence type="ECO:0000313" key="11">
    <source>
        <dbReference type="EMBL" id="CAD9967947.1"/>
    </source>
</evidence>
<dbReference type="PROSITE" id="PS50294">
    <property type="entry name" value="WD_REPEATS_REGION"/>
    <property type="match status" value="2"/>
</dbReference>
<dbReference type="PROSITE" id="PS50082">
    <property type="entry name" value="WD_REPEATS_2"/>
    <property type="match status" value="4"/>
</dbReference>
<organism evidence="11">
    <name type="scientific">Entomoneis paludosa</name>
    <dbReference type="NCBI Taxonomy" id="265537"/>
    <lineage>
        <taxon>Eukaryota</taxon>
        <taxon>Sar</taxon>
        <taxon>Stramenopiles</taxon>
        <taxon>Ochrophyta</taxon>
        <taxon>Bacillariophyta</taxon>
        <taxon>Bacillariophyceae</taxon>
        <taxon>Bacillariophycidae</taxon>
        <taxon>Entomoneidaceae</taxon>
        <taxon>Entomoneis</taxon>
    </lineage>
</organism>
<evidence type="ECO:0000313" key="10">
    <source>
        <dbReference type="EMBL" id="CAD9967945.1"/>
    </source>
</evidence>
<evidence type="ECO:0000256" key="6">
    <source>
        <dbReference type="PROSITE-ProRule" id="PRU00221"/>
    </source>
</evidence>
<dbReference type="PROSITE" id="PS00678">
    <property type="entry name" value="WD_REPEATS_1"/>
    <property type="match status" value="2"/>
</dbReference>
<dbReference type="GO" id="GO:0120330">
    <property type="term" value="C:rixosome complex"/>
    <property type="evidence" value="ECO:0007669"/>
    <property type="project" value="TreeGrafter"/>
</dbReference>
<dbReference type="InterPro" id="IPR001680">
    <property type="entry name" value="WD40_rpt"/>
</dbReference>
<reference evidence="11" key="1">
    <citation type="submission" date="2021-01" db="EMBL/GenBank/DDBJ databases">
        <authorList>
            <person name="Corre E."/>
            <person name="Pelletier E."/>
            <person name="Niang G."/>
            <person name="Scheremetjew M."/>
            <person name="Finn R."/>
            <person name="Kale V."/>
            <person name="Holt S."/>
            <person name="Cochrane G."/>
            <person name="Meng A."/>
            <person name="Brown T."/>
            <person name="Cohen L."/>
        </authorList>
    </citation>
    <scope>NUCLEOTIDE SEQUENCE</scope>
    <source>
        <strain evidence="11">CCMP125</strain>
    </source>
</reference>
<evidence type="ECO:0000256" key="3">
    <source>
        <dbReference type="ARBA" id="ARBA00022737"/>
    </source>
</evidence>
<accession>A0A6U3AW41</accession>
<feature type="compositionally biased region" description="Low complexity" evidence="8">
    <location>
        <begin position="257"/>
        <end position="266"/>
    </location>
</feature>
<dbReference type="SUPFAM" id="SSF50978">
    <property type="entry name" value="WD40 repeat-like"/>
    <property type="match status" value="1"/>
</dbReference>
<dbReference type="Pfam" id="PF00642">
    <property type="entry name" value="zf-CCCH"/>
    <property type="match status" value="1"/>
</dbReference>
<evidence type="ECO:0000259" key="9">
    <source>
        <dbReference type="PROSITE" id="PS50103"/>
    </source>
</evidence>
<feature type="region of interest" description="Disordered" evidence="8">
    <location>
        <begin position="347"/>
        <end position="368"/>
    </location>
</feature>
<keyword evidence="5 7" id="KW-0862">Zinc</keyword>
<protein>
    <recommendedName>
        <fullName evidence="9">C3H1-type domain-containing protein</fullName>
    </recommendedName>
</protein>
<dbReference type="AlphaFoldDB" id="A0A6U3AW41"/>
<feature type="repeat" description="WD" evidence="6">
    <location>
        <begin position="292"/>
        <end position="333"/>
    </location>
</feature>
<dbReference type="GO" id="GO:0006261">
    <property type="term" value="P:DNA-templated DNA replication"/>
    <property type="evidence" value="ECO:0007669"/>
    <property type="project" value="TreeGrafter"/>
</dbReference>
<dbReference type="Gene3D" id="2.130.10.10">
    <property type="entry name" value="YVTN repeat-like/Quinoprotein amine dehydrogenase"/>
    <property type="match status" value="2"/>
</dbReference>
<dbReference type="SUPFAM" id="SSF90229">
    <property type="entry name" value="CCCH zinc finger"/>
    <property type="match status" value="1"/>
</dbReference>
<dbReference type="InterPro" id="IPR020472">
    <property type="entry name" value="WD40_PAC1"/>
</dbReference>
<feature type="compositionally biased region" description="Gly residues" evidence="8">
    <location>
        <begin position="11"/>
        <end position="62"/>
    </location>
</feature>
<feature type="repeat" description="WD" evidence="6">
    <location>
        <begin position="266"/>
        <end position="288"/>
    </location>
</feature>
<feature type="compositionally biased region" description="Polar residues" evidence="8">
    <location>
        <begin position="347"/>
        <end position="365"/>
    </location>
</feature>
<keyword evidence="1 6" id="KW-0853">WD repeat</keyword>
<keyword evidence="4 7" id="KW-0863">Zinc-finger</keyword>
<dbReference type="EMBL" id="HBHT01019401">
    <property type="protein sequence ID" value="CAD9967947.1"/>
    <property type="molecule type" value="Transcribed_RNA"/>
</dbReference>
<evidence type="ECO:0000256" key="4">
    <source>
        <dbReference type="ARBA" id="ARBA00022771"/>
    </source>
</evidence>
<feature type="region of interest" description="Disordered" evidence="8">
    <location>
        <begin position="239"/>
        <end position="266"/>
    </location>
</feature>
<evidence type="ECO:0000256" key="5">
    <source>
        <dbReference type="ARBA" id="ARBA00022833"/>
    </source>
</evidence>
<feature type="domain" description="C3H1-type" evidence="9">
    <location>
        <begin position="69"/>
        <end position="92"/>
    </location>
</feature>
<feature type="repeat" description="WD" evidence="6">
    <location>
        <begin position="480"/>
        <end position="518"/>
    </location>
</feature>
<feature type="zinc finger region" description="C3H1-type" evidence="7">
    <location>
        <begin position="69"/>
        <end position="92"/>
    </location>
</feature>
<dbReference type="InterPro" id="IPR036322">
    <property type="entry name" value="WD40_repeat_dom_sf"/>
</dbReference>
<dbReference type="PRINTS" id="PR00320">
    <property type="entry name" value="GPROTEINBRPT"/>
</dbReference>
<evidence type="ECO:0000256" key="2">
    <source>
        <dbReference type="ARBA" id="ARBA00022723"/>
    </source>
</evidence>
<keyword evidence="2 7" id="KW-0479">Metal-binding</keyword>